<protein>
    <recommendedName>
        <fullName evidence="2">histidine kinase</fullName>
        <ecNumber evidence="2">2.7.13.3</ecNumber>
    </recommendedName>
</protein>
<keyword evidence="3" id="KW-0597">Phosphoprotein</keyword>
<evidence type="ECO:0000256" key="3">
    <source>
        <dbReference type="ARBA" id="ARBA00022553"/>
    </source>
</evidence>
<dbReference type="EC" id="2.7.13.3" evidence="2"/>
<name>A0A926INH8_9BACT</name>
<dbReference type="InterPro" id="IPR003661">
    <property type="entry name" value="HisK_dim/P_dom"/>
</dbReference>
<dbReference type="SUPFAM" id="SSF55874">
    <property type="entry name" value="ATPase domain of HSP90 chaperone/DNA topoisomerase II/histidine kinase"/>
    <property type="match status" value="1"/>
</dbReference>
<dbReference type="Pfam" id="PF00512">
    <property type="entry name" value="HisKA"/>
    <property type="match status" value="1"/>
</dbReference>
<keyword evidence="8" id="KW-0472">Membrane</keyword>
<comment type="catalytic activity">
    <reaction evidence="1">
        <text>ATP + protein L-histidine = ADP + protein N-phospho-L-histidine.</text>
        <dbReference type="EC" id="2.7.13.3"/>
    </reaction>
</comment>
<keyword evidence="6" id="KW-0902">Two-component regulatory system</keyword>
<dbReference type="EMBL" id="JACRTF010000001">
    <property type="protein sequence ID" value="MBC8592259.1"/>
    <property type="molecule type" value="Genomic_DNA"/>
</dbReference>
<evidence type="ECO:0000256" key="1">
    <source>
        <dbReference type="ARBA" id="ARBA00000085"/>
    </source>
</evidence>
<dbReference type="InterPro" id="IPR004358">
    <property type="entry name" value="Sig_transdc_His_kin-like_C"/>
</dbReference>
<dbReference type="InterPro" id="IPR011990">
    <property type="entry name" value="TPR-like_helical_dom_sf"/>
</dbReference>
<dbReference type="SMART" id="SM00388">
    <property type="entry name" value="HisKA"/>
    <property type="match status" value="1"/>
</dbReference>
<dbReference type="CDD" id="cd00082">
    <property type="entry name" value="HisKA"/>
    <property type="match status" value="1"/>
</dbReference>
<dbReference type="InterPro" id="IPR005467">
    <property type="entry name" value="His_kinase_dom"/>
</dbReference>
<evidence type="ECO:0000259" key="9">
    <source>
        <dbReference type="PROSITE" id="PS50109"/>
    </source>
</evidence>
<dbReference type="Gene3D" id="1.10.287.130">
    <property type="match status" value="1"/>
</dbReference>
<evidence type="ECO:0000256" key="8">
    <source>
        <dbReference type="SAM" id="Phobius"/>
    </source>
</evidence>
<dbReference type="RefSeq" id="WP_262433474.1">
    <property type="nucleotide sequence ID" value="NZ_JACRTF010000001.1"/>
</dbReference>
<dbReference type="GO" id="GO:0000155">
    <property type="term" value="F:phosphorelay sensor kinase activity"/>
    <property type="evidence" value="ECO:0007669"/>
    <property type="project" value="InterPro"/>
</dbReference>
<dbReference type="Gene3D" id="1.25.40.10">
    <property type="entry name" value="Tetratricopeptide repeat domain"/>
    <property type="match status" value="1"/>
</dbReference>
<dbReference type="SMART" id="SM00387">
    <property type="entry name" value="HATPase_c"/>
    <property type="match status" value="1"/>
</dbReference>
<dbReference type="AlphaFoldDB" id="A0A926INH8"/>
<comment type="caution">
    <text evidence="10">The sequence shown here is derived from an EMBL/GenBank/DDBJ whole genome shotgun (WGS) entry which is preliminary data.</text>
</comment>
<gene>
    <name evidence="10" type="ORF">H8744_03195</name>
</gene>
<dbReference type="InterPro" id="IPR050736">
    <property type="entry name" value="Sensor_HK_Regulatory"/>
</dbReference>
<dbReference type="PROSITE" id="PS51257">
    <property type="entry name" value="PROKAR_LIPOPROTEIN"/>
    <property type="match status" value="1"/>
</dbReference>
<dbReference type="PROSITE" id="PS50109">
    <property type="entry name" value="HIS_KIN"/>
    <property type="match status" value="1"/>
</dbReference>
<feature type="domain" description="Histidine kinase" evidence="9">
    <location>
        <begin position="442"/>
        <end position="655"/>
    </location>
</feature>
<dbReference type="InterPro" id="IPR036097">
    <property type="entry name" value="HisK_dim/P_sf"/>
</dbReference>
<evidence type="ECO:0000313" key="10">
    <source>
        <dbReference type="EMBL" id="MBC8592259.1"/>
    </source>
</evidence>
<keyword evidence="11" id="KW-1185">Reference proteome</keyword>
<dbReference type="InterPro" id="IPR036890">
    <property type="entry name" value="HATPase_C_sf"/>
</dbReference>
<dbReference type="PANTHER" id="PTHR43711">
    <property type="entry name" value="TWO-COMPONENT HISTIDINE KINASE"/>
    <property type="match status" value="1"/>
</dbReference>
<dbReference type="SUPFAM" id="SSF47384">
    <property type="entry name" value="Homodimeric domain of signal transducing histidine kinase"/>
    <property type="match status" value="1"/>
</dbReference>
<evidence type="ECO:0000256" key="4">
    <source>
        <dbReference type="ARBA" id="ARBA00022679"/>
    </source>
</evidence>
<reference evidence="10" key="1">
    <citation type="submission" date="2020-08" db="EMBL/GenBank/DDBJ databases">
        <title>Genome public.</title>
        <authorList>
            <person name="Liu C."/>
            <person name="Sun Q."/>
        </authorList>
    </citation>
    <scope>NUCLEOTIDE SEQUENCE</scope>
    <source>
        <strain evidence="10">N12</strain>
    </source>
</reference>
<evidence type="ECO:0000256" key="6">
    <source>
        <dbReference type="ARBA" id="ARBA00023012"/>
    </source>
</evidence>
<evidence type="ECO:0000313" key="11">
    <source>
        <dbReference type="Proteomes" id="UP000651085"/>
    </source>
</evidence>
<feature type="transmembrane region" description="Helical" evidence="8">
    <location>
        <begin position="389"/>
        <end position="406"/>
    </location>
</feature>
<sequence length="657" mass="76616">MYLTILRRILLTYSFLLSCFMIVAQEEKEYNVDSTLYSYFQHCQENIGNESVLRMADSLYEMSGDKKDLRMQAVALTVKLDHYYFNGENEDSIIHYTNIVKDFAAKTNQLKYYYFVWNNRLILHYLKTGKANLALYEAEEMLKDARKKDSKMGLLYCYNSLYQIYEMKDLKDLAIEYYQKSIELTETYHVDFYNISLTYAEVAKYYIDHEELTKAQEMLKKAELTAKASMHNFYTKLVYVRYYLATNKVNDAWKTLQECKQMLNNDRKLETYQKLYYENEYFYYKENRQYLKALEAADKQIAAELKLNEHALRSNHLRMKAEVYQAMGRNDLAATFFGRYIQMVDSIRQADEEKSISGFATLVNVERLRSEKNELMLQAQRKELHNKQILIVSLAILLIIVFIFLYRENRMNKRLLHSEEELRKAKNSAEAASQMKTMFIQSMSHEIRTPLNSIVGFSQILGDQYQNDPEAKVYATIIKENSNNLLRLITDVLELSDLDKGSCIASDISTDIHDCCMISMERIRKDIREGVDLRFQSPCRKLTVLSNPDRIVQVLVNLLHNAAKFTQEGSITLAYEILEKERIICFTVTDTGIGIPVEKQEEVFDRFVKLNGYSQGTGLGLAICRGVAQKLNGSLVIDGKYTGGCRFIFTVPYSQIY</sequence>
<accession>A0A926INH8</accession>
<dbReference type="PANTHER" id="PTHR43711:SF31">
    <property type="entry name" value="HISTIDINE KINASE"/>
    <property type="match status" value="1"/>
</dbReference>
<keyword evidence="7" id="KW-0175">Coiled coil</keyword>
<dbReference type="SUPFAM" id="SSF48452">
    <property type="entry name" value="TPR-like"/>
    <property type="match status" value="1"/>
</dbReference>
<keyword evidence="4" id="KW-0808">Transferase</keyword>
<proteinExistence type="predicted"/>
<keyword evidence="5 10" id="KW-0418">Kinase</keyword>
<organism evidence="10 11">
    <name type="scientific">Jilunia laotingensis</name>
    <dbReference type="NCBI Taxonomy" id="2763675"/>
    <lineage>
        <taxon>Bacteria</taxon>
        <taxon>Pseudomonadati</taxon>
        <taxon>Bacteroidota</taxon>
        <taxon>Bacteroidia</taxon>
        <taxon>Bacteroidales</taxon>
        <taxon>Bacteroidaceae</taxon>
        <taxon>Jilunia</taxon>
    </lineage>
</organism>
<dbReference type="InterPro" id="IPR003594">
    <property type="entry name" value="HATPase_dom"/>
</dbReference>
<evidence type="ECO:0000256" key="2">
    <source>
        <dbReference type="ARBA" id="ARBA00012438"/>
    </source>
</evidence>
<feature type="coiled-coil region" evidence="7">
    <location>
        <begin position="365"/>
        <end position="435"/>
    </location>
</feature>
<evidence type="ECO:0000256" key="7">
    <source>
        <dbReference type="SAM" id="Coils"/>
    </source>
</evidence>
<dbReference type="Gene3D" id="3.30.565.10">
    <property type="entry name" value="Histidine kinase-like ATPase, C-terminal domain"/>
    <property type="match status" value="1"/>
</dbReference>
<keyword evidence="8" id="KW-0812">Transmembrane</keyword>
<dbReference type="PRINTS" id="PR00344">
    <property type="entry name" value="BCTRLSENSOR"/>
</dbReference>
<evidence type="ECO:0000256" key="5">
    <source>
        <dbReference type="ARBA" id="ARBA00022777"/>
    </source>
</evidence>
<keyword evidence="8" id="KW-1133">Transmembrane helix</keyword>
<dbReference type="Pfam" id="PF02518">
    <property type="entry name" value="HATPase_c"/>
    <property type="match status" value="1"/>
</dbReference>
<dbReference type="Proteomes" id="UP000651085">
    <property type="component" value="Unassembled WGS sequence"/>
</dbReference>